<gene>
    <name evidence="2" type="ORF">SAMN04489835_3249</name>
</gene>
<dbReference type="RefSeq" id="WP_083408022.1">
    <property type="nucleotide sequence ID" value="NZ_LT629971.1"/>
</dbReference>
<dbReference type="CDD" id="cd06587">
    <property type="entry name" value="VOC"/>
    <property type="match status" value="1"/>
</dbReference>
<reference evidence="3" key="1">
    <citation type="submission" date="2016-10" db="EMBL/GenBank/DDBJ databases">
        <authorList>
            <person name="Varghese N."/>
            <person name="Submissions S."/>
        </authorList>
    </citation>
    <scope>NUCLEOTIDE SEQUENCE [LARGE SCALE GENOMIC DNA]</scope>
    <source>
        <strain evidence="3">DSM 45405</strain>
    </source>
</reference>
<sequence length="148" mass="15727">MPNLHHVVMRSHSAQTFTAFLTEVMGMPVQFRMHVPGEVLQKTLGWPPSDGAEVTMLGTGDAGLVEVLDVPEHLRDVVPEGLAALSFMADDFAAVRARAGTFADDVTMLDTGVPGVDLFFCTMGGVPIEFMGAYVPESNSGISDATNS</sequence>
<evidence type="ECO:0000313" key="3">
    <source>
        <dbReference type="Proteomes" id="UP000182915"/>
    </source>
</evidence>
<accession>A0A1H6KGU0</accession>
<dbReference type="InterPro" id="IPR029068">
    <property type="entry name" value="Glyas_Bleomycin-R_OHBP_Dase"/>
</dbReference>
<dbReference type="PROSITE" id="PS51819">
    <property type="entry name" value="VOC"/>
    <property type="match status" value="1"/>
</dbReference>
<evidence type="ECO:0000259" key="1">
    <source>
        <dbReference type="PROSITE" id="PS51819"/>
    </source>
</evidence>
<dbReference type="Gene3D" id="3.10.180.10">
    <property type="entry name" value="2,3-Dihydroxybiphenyl 1,2-Dioxygenase, domain 1"/>
    <property type="match status" value="1"/>
</dbReference>
<protein>
    <recommendedName>
        <fullName evidence="1">VOC domain-containing protein</fullName>
    </recommendedName>
</protein>
<dbReference type="EMBL" id="LT629971">
    <property type="protein sequence ID" value="SEH71914.1"/>
    <property type="molecule type" value="Genomic_DNA"/>
</dbReference>
<dbReference type="SUPFAM" id="SSF54593">
    <property type="entry name" value="Glyoxalase/Bleomycin resistance protein/Dihydroxybiphenyl dioxygenase"/>
    <property type="match status" value="1"/>
</dbReference>
<proteinExistence type="predicted"/>
<dbReference type="OrthoDB" id="4620140at2"/>
<dbReference type="STRING" id="370526.SAMN04489835_3249"/>
<feature type="domain" description="VOC" evidence="1">
    <location>
        <begin position="3"/>
        <end position="133"/>
    </location>
</feature>
<evidence type="ECO:0000313" key="2">
    <source>
        <dbReference type="EMBL" id="SEH71914.1"/>
    </source>
</evidence>
<dbReference type="AlphaFoldDB" id="A0A1H6KGU0"/>
<organism evidence="2 3">
    <name type="scientific">Mycolicibacterium rutilum</name>
    <name type="common">Mycobacterium rutilum</name>
    <dbReference type="NCBI Taxonomy" id="370526"/>
    <lineage>
        <taxon>Bacteria</taxon>
        <taxon>Bacillati</taxon>
        <taxon>Actinomycetota</taxon>
        <taxon>Actinomycetes</taxon>
        <taxon>Mycobacteriales</taxon>
        <taxon>Mycobacteriaceae</taxon>
        <taxon>Mycolicibacterium</taxon>
    </lineage>
</organism>
<dbReference type="InterPro" id="IPR037523">
    <property type="entry name" value="VOC_core"/>
</dbReference>
<keyword evidence="3" id="KW-1185">Reference proteome</keyword>
<name>A0A1H6KGU0_MYCRU</name>
<dbReference type="Proteomes" id="UP000182915">
    <property type="component" value="Chromosome I"/>
</dbReference>